<dbReference type="AlphaFoldDB" id="A0AAV7RZ25"/>
<gene>
    <name evidence="2" type="ORF">NDU88_009203</name>
</gene>
<organism evidence="2 3">
    <name type="scientific">Pleurodeles waltl</name>
    <name type="common">Iberian ribbed newt</name>
    <dbReference type="NCBI Taxonomy" id="8319"/>
    <lineage>
        <taxon>Eukaryota</taxon>
        <taxon>Metazoa</taxon>
        <taxon>Chordata</taxon>
        <taxon>Craniata</taxon>
        <taxon>Vertebrata</taxon>
        <taxon>Euteleostomi</taxon>
        <taxon>Amphibia</taxon>
        <taxon>Batrachia</taxon>
        <taxon>Caudata</taxon>
        <taxon>Salamandroidea</taxon>
        <taxon>Salamandridae</taxon>
        <taxon>Pleurodelinae</taxon>
        <taxon>Pleurodeles</taxon>
    </lineage>
</organism>
<feature type="region of interest" description="Disordered" evidence="1">
    <location>
        <begin position="1"/>
        <end position="20"/>
    </location>
</feature>
<keyword evidence="3" id="KW-1185">Reference proteome</keyword>
<accession>A0AAV7RZ25</accession>
<evidence type="ECO:0000256" key="1">
    <source>
        <dbReference type="SAM" id="MobiDB-lite"/>
    </source>
</evidence>
<name>A0AAV7RZ25_PLEWA</name>
<proteinExistence type="predicted"/>
<sequence length="120" mass="14197">METSESEDPQQASRPPRGKILEEINAIEDDLSIEVDQEMIKKFHQELKLKLKKLEESRVRKAPKLQYDKLNYEQEQIFIFAKKCDYLHKQLMRRTDWGRKVLEEGSIPSSEVDTDMDEGQ</sequence>
<evidence type="ECO:0000313" key="2">
    <source>
        <dbReference type="EMBL" id="KAJ1156484.1"/>
    </source>
</evidence>
<protein>
    <submittedName>
        <fullName evidence="2">Uncharacterized protein</fullName>
    </submittedName>
</protein>
<dbReference type="Proteomes" id="UP001066276">
    <property type="component" value="Chromosome 5"/>
</dbReference>
<comment type="caution">
    <text evidence="2">The sequence shown here is derived from an EMBL/GenBank/DDBJ whole genome shotgun (WGS) entry which is preliminary data.</text>
</comment>
<dbReference type="EMBL" id="JANPWB010000009">
    <property type="protein sequence ID" value="KAJ1156484.1"/>
    <property type="molecule type" value="Genomic_DNA"/>
</dbReference>
<reference evidence="2" key="1">
    <citation type="journal article" date="2022" name="bioRxiv">
        <title>Sequencing and chromosome-scale assembly of the giantPleurodeles waltlgenome.</title>
        <authorList>
            <person name="Brown T."/>
            <person name="Elewa A."/>
            <person name="Iarovenko S."/>
            <person name="Subramanian E."/>
            <person name="Araus A.J."/>
            <person name="Petzold A."/>
            <person name="Susuki M."/>
            <person name="Suzuki K.-i.T."/>
            <person name="Hayashi T."/>
            <person name="Toyoda A."/>
            <person name="Oliveira C."/>
            <person name="Osipova E."/>
            <person name="Leigh N.D."/>
            <person name="Simon A."/>
            <person name="Yun M.H."/>
        </authorList>
    </citation>
    <scope>NUCLEOTIDE SEQUENCE</scope>
    <source>
        <strain evidence="2">20211129_DDA</strain>
        <tissue evidence="2">Liver</tissue>
    </source>
</reference>
<evidence type="ECO:0000313" key="3">
    <source>
        <dbReference type="Proteomes" id="UP001066276"/>
    </source>
</evidence>